<reference evidence="1" key="1">
    <citation type="submission" date="2014-11" db="EMBL/GenBank/DDBJ databases">
        <authorList>
            <person name="Amaro Gonzalez C."/>
        </authorList>
    </citation>
    <scope>NUCLEOTIDE SEQUENCE</scope>
</reference>
<dbReference type="EMBL" id="GBXM01065454">
    <property type="protein sequence ID" value="JAH43123.1"/>
    <property type="molecule type" value="Transcribed_RNA"/>
</dbReference>
<proteinExistence type="predicted"/>
<dbReference type="AlphaFoldDB" id="A0A0E9SL95"/>
<accession>A0A0E9SL95</accession>
<dbReference type="EMBL" id="GBXM01084794">
    <property type="protein sequence ID" value="JAH23783.1"/>
    <property type="molecule type" value="Transcribed_RNA"/>
</dbReference>
<reference evidence="1" key="2">
    <citation type="journal article" date="2015" name="Fish Shellfish Immunol.">
        <title>Early steps in the European eel (Anguilla anguilla)-Vibrio vulnificus interaction in the gills: Role of the RtxA13 toxin.</title>
        <authorList>
            <person name="Callol A."/>
            <person name="Pajuelo D."/>
            <person name="Ebbesson L."/>
            <person name="Teles M."/>
            <person name="MacKenzie S."/>
            <person name="Amaro C."/>
        </authorList>
    </citation>
    <scope>NUCLEOTIDE SEQUENCE</scope>
</reference>
<dbReference type="EMBL" id="GBXM01067142">
    <property type="protein sequence ID" value="JAH41435.1"/>
    <property type="molecule type" value="Transcribed_RNA"/>
</dbReference>
<name>A0A0E9SL95_ANGAN</name>
<organism evidence="1">
    <name type="scientific">Anguilla anguilla</name>
    <name type="common">European freshwater eel</name>
    <name type="synonym">Muraena anguilla</name>
    <dbReference type="NCBI Taxonomy" id="7936"/>
    <lineage>
        <taxon>Eukaryota</taxon>
        <taxon>Metazoa</taxon>
        <taxon>Chordata</taxon>
        <taxon>Craniata</taxon>
        <taxon>Vertebrata</taxon>
        <taxon>Euteleostomi</taxon>
        <taxon>Actinopterygii</taxon>
        <taxon>Neopterygii</taxon>
        <taxon>Teleostei</taxon>
        <taxon>Anguilliformes</taxon>
        <taxon>Anguillidae</taxon>
        <taxon>Anguilla</taxon>
    </lineage>
</organism>
<sequence>MFQEHRISTQSMWKPQPRWILSSFILLLHKQHRGIFL</sequence>
<protein>
    <submittedName>
        <fullName evidence="1">Uncharacterized protein</fullName>
    </submittedName>
</protein>
<evidence type="ECO:0000313" key="1">
    <source>
        <dbReference type="EMBL" id="JAH41435.1"/>
    </source>
</evidence>